<dbReference type="PANTHER" id="PTHR10982">
    <property type="entry name" value="MALONYL COA-ACYL CARRIER PROTEIN TRANSACYLASE"/>
    <property type="match status" value="1"/>
</dbReference>
<feature type="non-terminal residue" evidence="2">
    <location>
        <position position="67"/>
    </location>
</feature>
<dbReference type="GO" id="GO:0016740">
    <property type="term" value="F:transferase activity"/>
    <property type="evidence" value="ECO:0007669"/>
    <property type="project" value="UniProtKB-KW"/>
</dbReference>
<evidence type="ECO:0000313" key="3">
    <source>
        <dbReference type="Proteomes" id="UP000054248"/>
    </source>
</evidence>
<dbReference type="EMBL" id="KN823002">
    <property type="protein sequence ID" value="KIO27866.1"/>
    <property type="molecule type" value="Genomic_DNA"/>
</dbReference>
<dbReference type="OrthoDB" id="3243207at2759"/>
<dbReference type="AlphaFoldDB" id="A0A0C3QKI1"/>
<keyword evidence="3" id="KW-1185">Reference proteome</keyword>
<proteinExistence type="predicted"/>
<keyword evidence="1" id="KW-0808">Transferase</keyword>
<accession>A0A0C3QKI1</accession>
<dbReference type="Proteomes" id="UP000054248">
    <property type="component" value="Unassembled WGS sequence"/>
</dbReference>
<gene>
    <name evidence="2" type="ORF">M407DRAFT_57273</name>
</gene>
<name>A0A0C3QKI1_9AGAM</name>
<dbReference type="STRING" id="1051891.A0A0C3QKI1"/>
<reference evidence="3" key="2">
    <citation type="submission" date="2015-01" db="EMBL/GenBank/DDBJ databases">
        <title>Evolutionary Origins and Diversification of the Mycorrhizal Mutualists.</title>
        <authorList>
            <consortium name="DOE Joint Genome Institute"/>
            <consortium name="Mycorrhizal Genomics Consortium"/>
            <person name="Kohler A."/>
            <person name="Kuo A."/>
            <person name="Nagy L.G."/>
            <person name="Floudas D."/>
            <person name="Copeland A."/>
            <person name="Barry K.W."/>
            <person name="Cichocki N."/>
            <person name="Veneault-Fourrey C."/>
            <person name="LaButti K."/>
            <person name="Lindquist E.A."/>
            <person name="Lipzen A."/>
            <person name="Lundell T."/>
            <person name="Morin E."/>
            <person name="Murat C."/>
            <person name="Riley R."/>
            <person name="Ohm R."/>
            <person name="Sun H."/>
            <person name="Tunlid A."/>
            <person name="Henrissat B."/>
            <person name="Grigoriev I.V."/>
            <person name="Hibbett D.S."/>
            <person name="Martin F."/>
        </authorList>
    </citation>
    <scope>NUCLEOTIDE SEQUENCE [LARGE SCALE GENOMIC DNA]</scope>
    <source>
        <strain evidence="3">MUT 4182</strain>
    </source>
</reference>
<dbReference type="InterPro" id="IPR050830">
    <property type="entry name" value="Fungal_FAS"/>
</dbReference>
<dbReference type="PANTHER" id="PTHR10982:SF21">
    <property type="entry name" value="FATTY ACID SYNTHASE SUBUNIT BETA"/>
    <property type="match status" value="1"/>
</dbReference>
<evidence type="ECO:0000313" key="2">
    <source>
        <dbReference type="EMBL" id="KIO27866.1"/>
    </source>
</evidence>
<protein>
    <submittedName>
        <fullName evidence="2">Uncharacterized protein</fullName>
    </submittedName>
</protein>
<organism evidence="2 3">
    <name type="scientific">Tulasnella calospora MUT 4182</name>
    <dbReference type="NCBI Taxonomy" id="1051891"/>
    <lineage>
        <taxon>Eukaryota</taxon>
        <taxon>Fungi</taxon>
        <taxon>Dikarya</taxon>
        <taxon>Basidiomycota</taxon>
        <taxon>Agaricomycotina</taxon>
        <taxon>Agaricomycetes</taxon>
        <taxon>Cantharellales</taxon>
        <taxon>Tulasnellaceae</taxon>
        <taxon>Tulasnella</taxon>
    </lineage>
</organism>
<evidence type="ECO:0000256" key="1">
    <source>
        <dbReference type="ARBA" id="ARBA00022679"/>
    </source>
</evidence>
<reference evidence="2 3" key="1">
    <citation type="submission" date="2014-04" db="EMBL/GenBank/DDBJ databases">
        <authorList>
            <consortium name="DOE Joint Genome Institute"/>
            <person name="Kuo A."/>
            <person name="Girlanda M."/>
            <person name="Perotto S."/>
            <person name="Kohler A."/>
            <person name="Nagy L.G."/>
            <person name="Floudas D."/>
            <person name="Copeland A."/>
            <person name="Barry K.W."/>
            <person name="Cichocki N."/>
            <person name="Veneault-Fourrey C."/>
            <person name="LaButti K."/>
            <person name="Lindquist E.A."/>
            <person name="Lipzen A."/>
            <person name="Lundell T."/>
            <person name="Morin E."/>
            <person name="Murat C."/>
            <person name="Sun H."/>
            <person name="Tunlid A."/>
            <person name="Henrissat B."/>
            <person name="Grigoriev I.V."/>
            <person name="Hibbett D.S."/>
            <person name="Martin F."/>
            <person name="Nordberg H.P."/>
            <person name="Cantor M.N."/>
            <person name="Hua S.X."/>
        </authorList>
    </citation>
    <scope>NUCLEOTIDE SEQUENCE [LARGE SCALE GENOMIC DNA]</scope>
    <source>
        <strain evidence="2 3">MUT 4182</strain>
    </source>
</reference>
<feature type="non-terminal residue" evidence="2">
    <location>
        <position position="1"/>
    </location>
</feature>
<dbReference type="HOGENOM" id="CLU_194173_0_0_1"/>
<sequence>FRDFPLPGSDVPFHSGYLWAGAMPFRTREKSILPTPIPTSSSENTYMPNLVAQPFHVSRGYAQRIYD</sequence>